<dbReference type="Proteomes" id="UP000076715">
    <property type="component" value="Unassembled WGS sequence"/>
</dbReference>
<gene>
    <name evidence="1" type="ORF">AWE51_10370</name>
</gene>
<dbReference type="SUPFAM" id="SSF55068">
    <property type="entry name" value="Peptide methionine sulfoxide reductase"/>
    <property type="match status" value="1"/>
</dbReference>
<dbReference type="STRING" id="1642818.AWE51_10370"/>
<dbReference type="InterPro" id="IPR036509">
    <property type="entry name" value="Met_Sox_Rdtase_MsrA_sf"/>
</dbReference>
<dbReference type="SUPFAM" id="SSF52833">
    <property type="entry name" value="Thioredoxin-like"/>
    <property type="match status" value="1"/>
</dbReference>
<keyword evidence="2" id="KW-1185">Reference proteome</keyword>
<dbReference type="AlphaFoldDB" id="A0A162ZU39"/>
<dbReference type="GO" id="GO:0008113">
    <property type="term" value="F:peptide-methionine (S)-S-oxide reductase activity"/>
    <property type="evidence" value="ECO:0007669"/>
    <property type="project" value="InterPro"/>
</dbReference>
<organism evidence="1 2">
    <name type="scientific">Aquimarina aggregata</name>
    <dbReference type="NCBI Taxonomy" id="1642818"/>
    <lineage>
        <taxon>Bacteria</taxon>
        <taxon>Pseudomonadati</taxon>
        <taxon>Bacteroidota</taxon>
        <taxon>Flavobacteriia</taxon>
        <taxon>Flavobacteriales</taxon>
        <taxon>Flavobacteriaceae</taxon>
        <taxon>Aquimarina</taxon>
    </lineage>
</organism>
<dbReference type="Gene3D" id="3.40.30.10">
    <property type="entry name" value="Glutaredoxin"/>
    <property type="match status" value="1"/>
</dbReference>
<dbReference type="Pfam" id="PF13899">
    <property type="entry name" value="Thioredoxin_7"/>
    <property type="match status" value="1"/>
</dbReference>
<proteinExistence type="predicted"/>
<evidence type="ECO:0000313" key="2">
    <source>
        <dbReference type="Proteomes" id="UP000076715"/>
    </source>
</evidence>
<name>A0A162ZU39_9FLAO</name>
<comment type="caution">
    <text evidence="1">The sequence shown here is derived from an EMBL/GenBank/DDBJ whole genome shotgun (WGS) entry which is preliminary data.</text>
</comment>
<dbReference type="Gene3D" id="3.30.1060.10">
    <property type="entry name" value="Peptide methionine sulphoxide reductase MsrA"/>
    <property type="match status" value="1"/>
</dbReference>
<reference evidence="1 2" key="1">
    <citation type="submission" date="2016-01" db="EMBL/GenBank/DDBJ databases">
        <title>The draft genome sequence of Aquimarina sp. RZW4-3-2.</title>
        <authorList>
            <person name="Wang Y."/>
        </authorList>
    </citation>
    <scope>NUCLEOTIDE SEQUENCE [LARGE SCALE GENOMIC DNA]</scope>
    <source>
        <strain evidence="1 2">RZW4-3-2</strain>
    </source>
</reference>
<sequence length="327" mass="37850">MRYFSEKHIGLFLLCITILTSTFGQEKTSALNQDEELGKVSWYRDYDEALKLAKEQDKSVLILFQEVPGCATCRNYGHNVLSHPLMTQVIENLFIPLVIYNNKGKKDKLILQKFKEPSWNNPVVRIINTQEKDIVKRLASDYSAIGLYKAMENALKAEKKSIPDFMKLLGEELTSYKTGNIKETYFKMYCFWTGEKHLGSADGVLSTEAGFIGHNEVVKVRYDSKTLDKKYLLKYAAEADFFPIANNDSYKVSDKDKSYYLQHTDYRYIPMTELQRTKINSALGKRQSPRKYLSPQQIAWLNDLKKSSAKREILYNKNVTEAWAMMK</sequence>
<dbReference type="InterPro" id="IPR036249">
    <property type="entry name" value="Thioredoxin-like_sf"/>
</dbReference>
<accession>A0A162ZU39</accession>
<dbReference type="EMBL" id="LQRT01000024">
    <property type="protein sequence ID" value="KZS40035.1"/>
    <property type="molecule type" value="Genomic_DNA"/>
</dbReference>
<evidence type="ECO:0000313" key="1">
    <source>
        <dbReference type="EMBL" id="KZS40035.1"/>
    </source>
</evidence>
<dbReference type="NCBIfam" id="NF041383">
    <property type="entry name" value="Trx_VPGUxxT_two"/>
    <property type="match status" value="1"/>
</dbReference>
<dbReference type="OrthoDB" id="1143360at2"/>
<protein>
    <recommendedName>
        <fullName evidence="3">Thioredoxin family protein</fullName>
    </recommendedName>
</protein>
<evidence type="ECO:0008006" key="3">
    <source>
        <dbReference type="Google" id="ProtNLM"/>
    </source>
</evidence>
<dbReference type="RefSeq" id="WP_066316285.1">
    <property type="nucleotide sequence ID" value="NZ_LQRT01000024.1"/>
</dbReference>